<evidence type="ECO:0000256" key="5">
    <source>
        <dbReference type="SAM" id="MobiDB-lite"/>
    </source>
</evidence>
<comment type="caution">
    <text evidence="8">The sequence shown here is derived from an EMBL/GenBank/DDBJ whole genome shotgun (WGS) entry which is preliminary data.</text>
</comment>
<name>A0A0V0R1M1_PSEPJ</name>
<evidence type="ECO:0000313" key="8">
    <source>
        <dbReference type="EMBL" id="KRX08419.1"/>
    </source>
</evidence>
<dbReference type="GO" id="GO:0004190">
    <property type="term" value="F:aspartic-type endopeptidase activity"/>
    <property type="evidence" value="ECO:0007669"/>
    <property type="project" value="UniProtKB-KW"/>
</dbReference>
<dbReference type="InterPro" id="IPR021109">
    <property type="entry name" value="Peptidase_aspartic_dom_sf"/>
</dbReference>
<dbReference type="InterPro" id="IPR027417">
    <property type="entry name" value="P-loop_NTPase"/>
</dbReference>
<evidence type="ECO:0000256" key="4">
    <source>
        <dbReference type="ARBA" id="ARBA00022801"/>
    </source>
</evidence>
<dbReference type="PANTHER" id="PTHR47966:SF51">
    <property type="entry name" value="BETA-SITE APP-CLEAVING ENZYME, ISOFORM A-RELATED"/>
    <property type="match status" value="1"/>
</dbReference>
<keyword evidence="6" id="KW-0472">Membrane</keyword>
<dbReference type="Gene3D" id="2.40.70.10">
    <property type="entry name" value="Acid Proteases"/>
    <property type="match status" value="1"/>
</dbReference>
<evidence type="ECO:0000256" key="2">
    <source>
        <dbReference type="ARBA" id="ARBA00022670"/>
    </source>
</evidence>
<accession>A0A0V0R1M1</accession>
<proteinExistence type="inferred from homology"/>
<feature type="region of interest" description="Disordered" evidence="5">
    <location>
        <begin position="167"/>
        <end position="214"/>
    </location>
</feature>
<dbReference type="PANTHER" id="PTHR47966">
    <property type="entry name" value="BETA-SITE APP-CLEAVING ENZYME, ISOFORM A-RELATED"/>
    <property type="match status" value="1"/>
</dbReference>
<keyword evidence="3" id="KW-0064">Aspartyl protease</keyword>
<keyword evidence="6" id="KW-0812">Transmembrane</keyword>
<protein>
    <submittedName>
        <fullName evidence="8">p-loop containing nucleoside triphosphate hydrolase</fullName>
    </submittedName>
</protein>
<evidence type="ECO:0000256" key="3">
    <source>
        <dbReference type="ARBA" id="ARBA00022750"/>
    </source>
</evidence>
<sequence>MQNKEMINLYYENHKNDQQVQCTQSQTARNYSSNKHPIFQDNLYDQQLQSQTYRKVQNNNINRMKSEGKYDLLKNEFKFTKTDNNYSEKPKIDQFSLLSNKTPNQENNKKNQNILTLNTFENNSKNNQKFGFQKPNGQFQQTISTQNLDNYTMKSSHQVLKENSNNFFPAQPISTTKNQNQKKQESGSNTSRKQSLNQQPHQNKMKSGSNSPSMGIKKVQYTIIQQDSNKISKFSKNNSPLQRNVSYSYPALDHLLQGGIKSNEIFEIIGYDNTGKSQLIYSILNELLRLNQQNSYIQNSSNNDIQNQNNIKQQLYQVFILDGYKQFQAQVFEEKYGVKIQDNKEFVTIMESRNPSQLLINLCIIQQKLKQQIQKQNLATIIMIDNLSQIFSGDHDFEEKKNYMQEIVKTFTQLAQEKNIPTIAVSTIKENLYLPRKYHNNYNQDNDQNGLNIIQLNKKFKIKSQLPAPWSSFVNRTLYLDRQIVKKTLDSKTSYQHYQIIDYDFIGDQDSLDLKKDKTTLYSGIINIDHQNFTVVFDTYVDAKSVGYQTDAIIGFNFNFTQNKIEYPIILTIQTANLQYLQGDGVLGLDIKDNVFQIMYEQHIISSPFFTFALKDFGQQSNLYYGETAKYLFNKSTQYQSGKSNRWYLEFNGVQLESRLHNLDAQKYILTDYSFQIALVDTGTSHILFVKKIWDKIYKIFTNDLQLCKENDQLEIPLAPNSLICSDQNDQLKKYPILHFNTNQGRISLTYKQYMNHYFSDQAQKTVFTMMMAQHPQNKKNIVGSPFFRNNYISFDPLNKKIGIQVVQEYETIDFFPYASILICIFLIKIFFVFGLIYWGILLQDSLDKYIKQQPYQELAIKV</sequence>
<keyword evidence="2" id="KW-0645">Protease</keyword>
<evidence type="ECO:0000313" key="9">
    <source>
        <dbReference type="Proteomes" id="UP000054937"/>
    </source>
</evidence>
<dbReference type="AlphaFoldDB" id="A0A0V0R1M1"/>
<dbReference type="GO" id="GO:0006508">
    <property type="term" value="P:proteolysis"/>
    <property type="evidence" value="ECO:0007669"/>
    <property type="project" value="UniProtKB-KW"/>
</dbReference>
<dbReference type="InterPro" id="IPR001969">
    <property type="entry name" value="Aspartic_peptidase_AS"/>
</dbReference>
<evidence type="ECO:0000256" key="1">
    <source>
        <dbReference type="ARBA" id="ARBA00007447"/>
    </source>
</evidence>
<gene>
    <name evidence="8" type="ORF">PPERSA_12900</name>
</gene>
<evidence type="ECO:0000259" key="7">
    <source>
        <dbReference type="PROSITE" id="PS51767"/>
    </source>
</evidence>
<dbReference type="Gene3D" id="3.40.50.300">
    <property type="entry name" value="P-loop containing nucleotide triphosphate hydrolases"/>
    <property type="match status" value="1"/>
</dbReference>
<keyword evidence="6" id="KW-1133">Transmembrane helix</keyword>
<dbReference type="InterPro" id="IPR001461">
    <property type="entry name" value="Aspartic_peptidase_A1"/>
</dbReference>
<reference evidence="8 9" key="1">
    <citation type="journal article" date="2015" name="Sci. Rep.">
        <title>Genome of the facultative scuticociliatosis pathogen Pseudocohnilembus persalinus provides insight into its virulence through horizontal gene transfer.</title>
        <authorList>
            <person name="Xiong J."/>
            <person name="Wang G."/>
            <person name="Cheng J."/>
            <person name="Tian M."/>
            <person name="Pan X."/>
            <person name="Warren A."/>
            <person name="Jiang C."/>
            <person name="Yuan D."/>
            <person name="Miao W."/>
        </authorList>
    </citation>
    <scope>NUCLEOTIDE SEQUENCE [LARGE SCALE GENOMIC DNA]</scope>
    <source>
        <strain evidence="8">36N120E</strain>
    </source>
</reference>
<dbReference type="PROSITE" id="PS00141">
    <property type="entry name" value="ASP_PROTEASE"/>
    <property type="match status" value="1"/>
</dbReference>
<evidence type="ECO:0000256" key="6">
    <source>
        <dbReference type="SAM" id="Phobius"/>
    </source>
</evidence>
<feature type="domain" description="Peptidase A1" evidence="7">
    <location>
        <begin position="472"/>
        <end position="805"/>
    </location>
</feature>
<dbReference type="Proteomes" id="UP000054937">
    <property type="component" value="Unassembled WGS sequence"/>
</dbReference>
<dbReference type="SUPFAM" id="SSF52540">
    <property type="entry name" value="P-loop containing nucleoside triphosphate hydrolases"/>
    <property type="match status" value="1"/>
</dbReference>
<keyword evidence="9" id="KW-1185">Reference proteome</keyword>
<comment type="similarity">
    <text evidence="1">Belongs to the peptidase A1 family.</text>
</comment>
<dbReference type="EMBL" id="LDAU01000063">
    <property type="protein sequence ID" value="KRX08419.1"/>
    <property type="molecule type" value="Genomic_DNA"/>
</dbReference>
<dbReference type="InParanoid" id="A0A0V0R1M1"/>
<dbReference type="SUPFAM" id="SSF50630">
    <property type="entry name" value="Acid proteases"/>
    <property type="match status" value="1"/>
</dbReference>
<feature type="compositionally biased region" description="Polar residues" evidence="5">
    <location>
        <begin position="167"/>
        <end position="213"/>
    </location>
</feature>
<organism evidence="8 9">
    <name type="scientific">Pseudocohnilembus persalinus</name>
    <name type="common">Ciliate</name>
    <dbReference type="NCBI Taxonomy" id="266149"/>
    <lineage>
        <taxon>Eukaryota</taxon>
        <taxon>Sar</taxon>
        <taxon>Alveolata</taxon>
        <taxon>Ciliophora</taxon>
        <taxon>Intramacronucleata</taxon>
        <taxon>Oligohymenophorea</taxon>
        <taxon>Scuticociliatia</taxon>
        <taxon>Philasterida</taxon>
        <taxon>Pseudocohnilembidae</taxon>
        <taxon>Pseudocohnilembus</taxon>
    </lineage>
</organism>
<dbReference type="PROSITE" id="PS51767">
    <property type="entry name" value="PEPTIDASE_A1"/>
    <property type="match status" value="1"/>
</dbReference>
<dbReference type="InterPro" id="IPR033121">
    <property type="entry name" value="PEPTIDASE_A1"/>
</dbReference>
<keyword evidence="4 8" id="KW-0378">Hydrolase</keyword>
<feature type="transmembrane region" description="Helical" evidence="6">
    <location>
        <begin position="815"/>
        <end position="842"/>
    </location>
</feature>